<feature type="domain" description="AB hydrolase-1" evidence="2">
    <location>
        <begin position="32"/>
        <end position="272"/>
    </location>
</feature>
<evidence type="ECO:0000259" key="2">
    <source>
        <dbReference type="Pfam" id="PF12697"/>
    </source>
</evidence>
<keyword evidence="4" id="KW-1185">Reference proteome</keyword>
<dbReference type="SUPFAM" id="SSF53474">
    <property type="entry name" value="alpha/beta-Hydrolases"/>
    <property type="match status" value="1"/>
</dbReference>
<evidence type="ECO:0000313" key="4">
    <source>
        <dbReference type="Proteomes" id="UP000036277"/>
    </source>
</evidence>
<dbReference type="InterPro" id="IPR050266">
    <property type="entry name" value="AB_hydrolase_sf"/>
</dbReference>
<protein>
    <submittedName>
        <fullName evidence="3">Epoxide hydrolase</fullName>
    </submittedName>
</protein>
<sequence>MTATHDDINYYDIQTRYAGISVIDTGGNGLPVLLIHGNSSCKEIFRHQINYLKGNYLKGKYRVLALDLPGHGASSNASEPRQAYSMPSYARTIIEVLEKLGINRVVVFGWSLGGHIGLEMLALCPKMVGLMICGTPPVAIGADNVALGFKPCEHMGLAGKADFTEEDIKHFAYETCGVNAPHESFLIEAVARTDGLTRQYMFEAFLSSQATDQKLLAETSEIPLAIVNGAGDPFINIDYINGLNYRNLWKNQVFNLANVDHAPFWEAPEVFNPILAEFLNDFQ</sequence>
<dbReference type="GO" id="GO:0016787">
    <property type="term" value="F:hydrolase activity"/>
    <property type="evidence" value="ECO:0007669"/>
    <property type="project" value="UniProtKB-KW"/>
</dbReference>
<evidence type="ECO:0000256" key="1">
    <source>
        <dbReference type="ARBA" id="ARBA00022801"/>
    </source>
</evidence>
<proteinExistence type="predicted"/>
<dbReference type="InterPro" id="IPR000073">
    <property type="entry name" value="AB_hydrolase_1"/>
</dbReference>
<dbReference type="PATRIC" id="fig|880157.4.peg.4053"/>
<dbReference type="OrthoDB" id="9780765at2"/>
<dbReference type="Gene3D" id="3.40.50.1820">
    <property type="entry name" value="alpha/beta hydrolase"/>
    <property type="match status" value="1"/>
</dbReference>
<keyword evidence="1 3" id="KW-0378">Hydrolase</keyword>
<organism evidence="3 4">
    <name type="scientific">Xenorhabdus khoisanae</name>
    <dbReference type="NCBI Taxonomy" id="880157"/>
    <lineage>
        <taxon>Bacteria</taxon>
        <taxon>Pseudomonadati</taxon>
        <taxon>Pseudomonadota</taxon>
        <taxon>Gammaproteobacteria</taxon>
        <taxon>Enterobacterales</taxon>
        <taxon>Morganellaceae</taxon>
        <taxon>Xenorhabdus</taxon>
    </lineage>
</organism>
<dbReference type="RefSeq" id="WP_047964911.1">
    <property type="nucleotide sequence ID" value="NZ_CAWMBG010000165.1"/>
</dbReference>
<dbReference type="Proteomes" id="UP000036277">
    <property type="component" value="Unassembled WGS sequence"/>
</dbReference>
<accession>A0A0J5IKA8</accession>
<dbReference type="PANTHER" id="PTHR43798">
    <property type="entry name" value="MONOACYLGLYCEROL LIPASE"/>
    <property type="match status" value="1"/>
</dbReference>
<dbReference type="GO" id="GO:0016020">
    <property type="term" value="C:membrane"/>
    <property type="evidence" value="ECO:0007669"/>
    <property type="project" value="TreeGrafter"/>
</dbReference>
<dbReference type="InterPro" id="IPR029058">
    <property type="entry name" value="AB_hydrolase_fold"/>
</dbReference>
<dbReference type="STRING" id="880157.AB204_18840"/>
<name>A0A0J5IKA8_9GAMM</name>
<gene>
    <name evidence="3" type="ORF">AB204_18840</name>
</gene>
<dbReference type="PRINTS" id="PR00111">
    <property type="entry name" value="ABHYDROLASE"/>
</dbReference>
<dbReference type="EMBL" id="LFCV01000165">
    <property type="protein sequence ID" value="KMJ43595.1"/>
    <property type="molecule type" value="Genomic_DNA"/>
</dbReference>
<dbReference type="AlphaFoldDB" id="A0A0J5IKA8"/>
<dbReference type="Pfam" id="PF12697">
    <property type="entry name" value="Abhydrolase_6"/>
    <property type="match status" value="1"/>
</dbReference>
<reference evidence="3 4" key="1">
    <citation type="submission" date="2015-06" db="EMBL/GenBank/DDBJ databases">
        <title>Draft Whole-Genome Sequence of the Entomopathogenic Bacterium Xenorhabdus khoisanae.</title>
        <authorList>
            <person name="Naidoo S."/>
            <person name="Featherston J."/>
            <person name="Gray V.M."/>
        </authorList>
    </citation>
    <scope>NUCLEOTIDE SEQUENCE [LARGE SCALE GENOMIC DNA]</scope>
    <source>
        <strain evidence="3 4">MCB</strain>
    </source>
</reference>
<dbReference type="PANTHER" id="PTHR43798:SF31">
    <property type="entry name" value="AB HYDROLASE SUPERFAMILY PROTEIN YCLE"/>
    <property type="match status" value="1"/>
</dbReference>
<evidence type="ECO:0000313" key="3">
    <source>
        <dbReference type="EMBL" id="KMJ43595.1"/>
    </source>
</evidence>
<comment type="caution">
    <text evidence="3">The sequence shown here is derived from an EMBL/GenBank/DDBJ whole genome shotgun (WGS) entry which is preliminary data.</text>
</comment>